<organism evidence="3">
    <name type="scientific">Phenylobacterium glaciei</name>
    <dbReference type="NCBI Taxonomy" id="2803784"/>
    <lineage>
        <taxon>Bacteria</taxon>
        <taxon>Pseudomonadati</taxon>
        <taxon>Pseudomonadota</taxon>
        <taxon>Alphaproteobacteria</taxon>
        <taxon>Caulobacterales</taxon>
        <taxon>Caulobacteraceae</taxon>
        <taxon>Phenylobacterium</taxon>
    </lineage>
</organism>
<gene>
    <name evidence="3" type="ORF">JKL49_22025</name>
</gene>
<feature type="signal peptide" evidence="1">
    <location>
        <begin position="1"/>
        <end position="24"/>
    </location>
</feature>
<sequence>MSNLSNALRAAAIVCVALSSTACATVTRGSTEAWTVETDPIGAKVSTTAGFACDATPCTFKMPRKSEFTVTLTKPGYKTVTTQVVHEISAPAARAWPATSSWGVIGAGVDLATGAMMDLKPNPLVVKMERQ</sequence>
<name>A0A974P252_9CAUL</name>
<evidence type="ECO:0000313" key="3">
    <source>
        <dbReference type="EMBL" id="QQZ49584.1"/>
    </source>
</evidence>
<dbReference type="Pfam" id="PF08308">
    <property type="entry name" value="PEGA"/>
    <property type="match status" value="1"/>
</dbReference>
<protein>
    <submittedName>
        <fullName evidence="3">PEGA domain-containing protein</fullName>
    </submittedName>
</protein>
<feature type="domain" description="PEGA" evidence="2">
    <location>
        <begin position="35"/>
        <end position="84"/>
    </location>
</feature>
<proteinExistence type="predicted"/>
<feature type="chain" id="PRO_5037409096" evidence="1">
    <location>
        <begin position="25"/>
        <end position="131"/>
    </location>
</feature>
<reference evidence="3" key="1">
    <citation type="submission" date="2021-01" db="EMBL/GenBank/DDBJ databases">
        <title>Genome sequence of Phenylobacterium sp. 20VBR1 isolated from a valley glaceir, Ny-Alesund, Svalbard.</title>
        <authorList>
            <person name="Thomas F.A."/>
            <person name="Krishnan K.P."/>
            <person name="Sinha R.K."/>
        </authorList>
    </citation>
    <scope>NUCLEOTIDE SEQUENCE</scope>
    <source>
        <strain evidence="3">20VBR1</strain>
    </source>
</reference>
<accession>A0A974P252</accession>
<evidence type="ECO:0000259" key="2">
    <source>
        <dbReference type="Pfam" id="PF08308"/>
    </source>
</evidence>
<dbReference type="AlphaFoldDB" id="A0A974P252"/>
<dbReference type="InterPro" id="IPR013229">
    <property type="entry name" value="PEGA"/>
</dbReference>
<keyword evidence="1" id="KW-0732">Signal</keyword>
<dbReference type="EMBL" id="CP068570">
    <property type="protein sequence ID" value="QQZ49584.1"/>
    <property type="molecule type" value="Genomic_DNA"/>
</dbReference>
<evidence type="ECO:0000256" key="1">
    <source>
        <dbReference type="SAM" id="SignalP"/>
    </source>
</evidence>